<keyword evidence="7" id="KW-0862">Zinc</keyword>
<evidence type="ECO:0000256" key="5">
    <source>
        <dbReference type="ARBA" id="ARBA00022771"/>
    </source>
</evidence>
<dbReference type="Pfam" id="PF26200">
    <property type="entry name" value="Rcat_RNF216"/>
    <property type="match status" value="1"/>
</dbReference>
<dbReference type="InterPro" id="IPR047545">
    <property type="entry name" value="BRcat_RBR_RNF216"/>
</dbReference>
<dbReference type="PANTHER" id="PTHR22770">
    <property type="entry name" value="UBIQUITIN CONJUGATING ENZYME 7 INTERACTING PROTEIN-RELATED"/>
    <property type="match status" value="1"/>
</dbReference>
<comment type="caution">
    <text evidence="11">The sequence shown here is derived from an EMBL/GenBank/DDBJ whole genome shotgun (WGS) entry which is preliminary data.</text>
</comment>
<name>A0AAV5GZI7_9BASI</name>
<dbReference type="Gene3D" id="1.20.120.1750">
    <property type="match status" value="1"/>
</dbReference>
<feature type="domain" description="PARP-type" evidence="9">
    <location>
        <begin position="556"/>
        <end position="595"/>
    </location>
</feature>
<dbReference type="InterPro" id="IPR047544">
    <property type="entry name" value="RING-HC_RBR_RNF216"/>
</dbReference>
<evidence type="ECO:0000256" key="1">
    <source>
        <dbReference type="ARBA" id="ARBA00004906"/>
    </source>
</evidence>
<reference evidence="11 12" key="1">
    <citation type="submission" date="2021-12" db="EMBL/GenBank/DDBJ databases">
        <title>High titer production of polyol ester of fatty acids by Rhodotorula paludigena BS15 towards product separation-free biomass refinery.</title>
        <authorList>
            <person name="Mano J."/>
            <person name="Ono H."/>
            <person name="Tanaka T."/>
            <person name="Naito K."/>
            <person name="Sushida H."/>
            <person name="Ike M."/>
            <person name="Tokuyasu K."/>
            <person name="Kitaoka M."/>
        </authorList>
    </citation>
    <scope>NUCLEOTIDE SEQUENCE [LARGE SCALE GENOMIC DNA]</scope>
    <source>
        <strain evidence="11 12">BS15</strain>
    </source>
</reference>
<comment type="pathway">
    <text evidence="1">Protein modification; protein ubiquitination.</text>
</comment>
<evidence type="ECO:0000256" key="6">
    <source>
        <dbReference type="ARBA" id="ARBA00022786"/>
    </source>
</evidence>
<evidence type="ECO:0000313" key="11">
    <source>
        <dbReference type="EMBL" id="GJN94782.1"/>
    </source>
</evidence>
<evidence type="ECO:0000259" key="9">
    <source>
        <dbReference type="PROSITE" id="PS50064"/>
    </source>
</evidence>
<gene>
    <name evidence="11" type="ORF">Rhopal_007874-T1</name>
</gene>
<dbReference type="PROSITE" id="PS51873">
    <property type="entry name" value="TRIAD"/>
    <property type="match status" value="1"/>
</dbReference>
<keyword evidence="12" id="KW-1185">Reference proteome</keyword>
<keyword evidence="3" id="KW-0479">Metal-binding</keyword>
<evidence type="ECO:0000256" key="2">
    <source>
        <dbReference type="ARBA" id="ARBA00022679"/>
    </source>
</evidence>
<dbReference type="InterPro" id="IPR001510">
    <property type="entry name" value="Znf_PARP"/>
</dbReference>
<dbReference type="CDD" id="cd16630">
    <property type="entry name" value="RING-HC_RBR_RNF216"/>
    <property type="match status" value="1"/>
</dbReference>
<evidence type="ECO:0008006" key="13">
    <source>
        <dbReference type="Google" id="ProtNLM"/>
    </source>
</evidence>
<keyword evidence="6" id="KW-0833">Ubl conjugation pathway</keyword>
<dbReference type="CDD" id="cd20339">
    <property type="entry name" value="BRcat_RBR_RNF216"/>
    <property type="match status" value="1"/>
</dbReference>
<feature type="region of interest" description="Disordered" evidence="8">
    <location>
        <begin position="1"/>
        <end position="73"/>
    </location>
</feature>
<dbReference type="EMBL" id="BQKY01000018">
    <property type="protein sequence ID" value="GJN94782.1"/>
    <property type="molecule type" value="Genomic_DNA"/>
</dbReference>
<dbReference type="GO" id="GO:0016740">
    <property type="term" value="F:transferase activity"/>
    <property type="evidence" value="ECO:0007669"/>
    <property type="project" value="UniProtKB-KW"/>
</dbReference>
<keyword evidence="5" id="KW-0863">Zinc-finger</keyword>
<accession>A0AAV5GZI7</accession>
<dbReference type="CDD" id="cd20353">
    <property type="entry name" value="Rcat_RBR_RNF216"/>
    <property type="match status" value="1"/>
</dbReference>
<protein>
    <recommendedName>
        <fullName evidence="13">RING-type domain-containing protein</fullName>
    </recommendedName>
</protein>
<dbReference type="PROSITE" id="PS50064">
    <property type="entry name" value="ZF_PARP_2"/>
    <property type="match status" value="1"/>
</dbReference>
<dbReference type="SUPFAM" id="SSF57850">
    <property type="entry name" value="RING/U-box"/>
    <property type="match status" value="2"/>
</dbReference>
<dbReference type="InterPro" id="IPR044066">
    <property type="entry name" value="TRIAD_supradom"/>
</dbReference>
<dbReference type="InterPro" id="IPR047546">
    <property type="entry name" value="Rcat_RBR_RNF216"/>
</dbReference>
<dbReference type="PANTHER" id="PTHR22770:SF47">
    <property type="entry name" value="E3 UBIQUITIN-PROTEIN LIGASE RNF216"/>
    <property type="match status" value="1"/>
</dbReference>
<dbReference type="GO" id="GO:0003677">
    <property type="term" value="F:DNA binding"/>
    <property type="evidence" value="ECO:0007669"/>
    <property type="project" value="InterPro"/>
</dbReference>
<dbReference type="Proteomes" id="UP001342314">
    <property type="component" value="Unassembled WGS sequence"/>
</dbReference>
<feature type="domain" description="RING-type" evidence="10">
    <location>
        <begin position="444"/>
        <end position="635"/>
    </location>
</feature>
<sequence>MQPWQAGQRGEAAVPAQRRSPPALDSDDDWETPPSAFFAAARSLAPSSTRRDALRAWDRTQDTGRGTLRGCTTDEETLASARVQAALGAFIDALDHDLAAPPPIASTSGATGAGHKRPASPSLVYSPRPSSPSTPPALKRAKTGGDGDGKGKGKAVVVLDSDNGDAQSELDDDDDLEVQPVRAKGKRRATDVLVLDDDERLSSPAPEAPAAAAAVDDPLAQVLAVIPDCLPAHAATLLAAPQHANSAQSVIDALLSGEGGRYPRVGDAEREEQEKEREKKEYDWLDVQGRKRRGEVSSPLYKRIALDQLYTDFDLLPSALIKKTFLSADHTAYFAPTWHTLHTRQAAGEFASQQLKRARKPPKPVVRLVRRTDFDEETGDVRGEWDEEVEEEPPEELASEMQWLREKMLAERRARKLASDQERRAERERVRIERLDERARERGEAIECGCCFDEVAVENTAQCGEGHLFCKTCAVANASDRIGRRQGVLPCMTADCTATFVPATYSSFLPPKMIESLAVLSQEKDLEQAFDGVEGFEKCPFCPYAVFIDNPDERLFRCERAECRKVSCRKCREAMTAALIRTCPGCKAPILKQDGCNKLTCECGVFSCFVCRERITGYDHFGKRRADGSSCPNFDDTDVRVYNEMEEARKRAQAELDPAAAEDAARLAAVAPVRGAPIYPAGRGPAAVAPAAAAAGHDPEDEAQGLPPDDVLPVVGGGAYGAWEHNWAAYQHGLAAYQHGMNAYQQGMNAYQQYIEQLRQAMRR</sequence>
<evidence type="ECO:0000256" key="3">
    <source>
        <dbReference type="ARBA" id="ARBA00022723"/>
    </source>
</evidence>
<evidence type="ECO:0000259" key="10">
    <source>
        <dbReference type="PROSITE" id="PS51873"/>
    </source>
</evidence>
<evidence type="ECO:0000256" key="8">
    <source>
        <dbReference type="SAM" id="MobiDB-lite"/>
    </source>
</evidence>
<organism evidence="11 12">
    <name type="scientific">Rhodotorula paludigena</name>
    <dbReference type="NCBI Taxonomy" id="86838"/>
    <lineage>
        <taxon>Eukaryota</taxon>
        <taxon>Fungi</taxon>
        <taxon>Dikarya</taxon>
        <taxon>Basidiomycota</taxon>
        <taxon>Pucciniomycotina</taxon>
        <taxon>Microbotryomycetes</taxon>
        <taxon>Sporidiobolales</taxon>
        <taxon>Sporidiobolaceae</taxon>
        <taxon>Rhodotorula</taxon>
    </lineage>
</organism>
<dbReference type="InterPro" id="IPR051628">
    <property type="entry name" value="LUBAC_E3_Ligases"/>
</dbReference>
<keyword evidence="2" id="KW-0808">Transferase</keyword>
<dbReference type="AlphaFoldDB" id="A0AAV5GZI7"/>
<evidence type="ECO:0000256" key="7">
    <source>
        <dbReference type="ARBA" id="ARBA00022833"/>
    </source>
</evidence>
<dbReference type="GO" id="GO:0008270">
    <property type="term" value="F:zinc ion binding"/>
    <property type="evidence" value="ECO:0007669"/>
    <property type="project" value="UniProtKB-KW"/>
</dbReference>
<evidence type="ECO:0000256" key="4">
    <source>
        <dbReference type="ARBA" id="ARBA00022737"/>
    </source>
</evidence>
<feature type="compositionally biased region" description="Basic and acidic residues" evidence="8">
    <location>
        <begin position="49"/>
        <end position="62"/>
    </location>
</feature>
<keyword evidence="4" id="KW-0677">Repeat</keyword>
<feature type="region of interest" description="Disordered" evidence="8">
    <location>
        <begin position="102"/>
        <end position="155"/>
    </location>
</feature>
<proteinExistence type="predicted"/>
<evidence type="ECO:0000313" key="12">
    <source>
        <dbReference type="Proteomes" id="UP001342314"/>
    </source>
</evidence>